<dbReference type="EMBL" id="BAAAGX010000020">
    <property type="protein sequence ID" value="GAA0259928.1"/>
    <property type="molecule type" value="Genomic_DNA"/>
</dbReference>
<name>A0ABP3EGS0_9ACTN</name>
<evidence type="ECO:0000313" key="1">
    <source>
        <dbReference type="EMBL" id="GAA0259928.1"/>
    </source>
</evidence>
<gene>
    <name evidence="1" type="ORF">GCM10009539_51670</name>
</gene>
<sequence length="84" mass="8921">MSSFAISRVSDPRPAAYALVRSAREDQGDQAAIVQKQKSEAMRAIAEAGAQQRTAAQEAREAEAARQRAALVQSTTGTALNVYA</sequence>
<dbReference type="Proteomes" id="UP001500967">
    <property type="component" value="Unassembled WGS sequence"/>
</dbReference>
<dbReference type="RefSeq" id="WP_344651502.1">
    <property type="nucleotide sequence ID" value="NZ_BAAAGX010000020.1"/>
</dbReference>
<reference evidence="2" key="1">
    <citation type="journal article" date="2019" name="Int. J. Syst. Evol. Microbiol.">
        <title>The Global Catalogue of Microorganisms (GCM) 10K type strain sequencing project: providing services to taxonomists for standard genome sequencing and annotation.</title>
        <authorList>
            <consortium name="The Broad Institute Genomics Platform"/>
            <consortium name="The Broad Institute Genome Sequencing Center for Infectious Disease"/>
            <person name="Wu L."/>
            <person name="Ma J."/>
        </authorList>
    </citation>
    <scope>NUCLEOTIDE SEQUENCE [LARGE SCALE GENOMIC DNA]</scope>
    <source>
        <strain evidence="2">JCM 10425</strain>
    </source>
</reference>
<organism evidence="1 2">
    <name type="scientific">Cryptosporangium japonicum</name>
    <dbReference type="NCBI Taxonomy" id="80872"/>
    <lineage>
        <taxon>Bacteria</taxon>
        <taxon>Bacillati</taxon>
        <taxon>Actinomycetota</taxon>
        <taxon>Actinomycetes</taxon>
        <taxon>Cryptosporangiales</taxon>
        <taxon>Cryptosporangiaceae</taxon>
        <taxon>Cryptosporangium</taxon>
    </lineage>
</organism>
<evidence type="ECO:0000313" key="2">
    <source>
        <dbReference type="Proteomes" id="UP001500967"/>
    </source>
</evidence>
<keyword evidence="2" id="KW-1185">Reference proteome</keyword>
<accession>A0ABP3EGS0</accession>
<comment type="caution">
    <text evidence="1">The sequence shown here is derived from an EMBL/GenBank/DDBJ whole genome shotgun (WGS) entry which is preliminary data.</text>
</comment>
<proteinExistence type="predicted"/>
<protein>
    <submittedName>
        <fullName evidence="1">Uncharacterized protein</fullName>
    </submittedName>
</protein>